<dbReference type="EMBL" id="AMGV01000002">
    <property type="protein sequence ID" value="KEF61141.1"/>
    <property type="molecule type" value="Genomic_DNA"/>
</dbReference>
<comment type="caution">
    <text evidence="1">The sequence shown here is derived from an EMBL/GenBank/DDBJ whole genome shotgun (WGS) entry which is preliminary data.</text>
</comment>
<protein>
    <recommendedName>
        <fullName evidence="3">Arrestin-like N-terminal domain-containing protein</fullName>
    </recommendedName>
</protein>
<dbReference type="GeneID" id="25277647"/>
<dbReference type="Proteomes" id="UP000027920">
    <property type="component" value="Unassembled WGS sequence"/>
</dbReference>
<reference evidence="1 2" key="1">
    <citation type="submission" date="2013-03" db="EMBL/GenBank/DDBJ databases">
        <title>The Genome Sequence of Exophiala aquamarina CBS 119918.</title>
        <authorList>
            <consortium name="The Broad Institute Genomics Platform"/>
            <person name="Cuomo C."/>
            <person name="de Hoog S."/>
            <person name="Gorbushina A."/>
            <person name="Walker B."/>
            <person name="Young S.K."/>
            <person name="Zeng Q."/>
            <person name="Gargeya S."/>
            <person name="Fitzgerald M."/>
            <person name="Haas B."/>
            <person name="Abouelleil A."/>
            <person name="Allen A.W."/>
            <person name="Alvarado L."/>
            <person name="Arachchi H.M."/>
            <person name="Berlin A.M."/>
            <person name="Chapman S.B."/>
            <person name="Gainer-Dewar J."/>
            <person name="Goldberg J."/>
            <person name="Griggs A."/>
            <person name="Gujja S."/>
            <person name="Hansen M."/>
            <person name="Howarth C."/>
            <person name="Imamovic A."/>
            <person name="Ireland A."/>
            <person name="Larimer J."/>
            <person name="McCowan C."/>
            <person name="Murphy C."/>
            <person name="Pearson M."/>
            <person name="Poon T.W."/>
            <person name="Priest M."/>
            <person name="Roberts A."/>
            <person name="Saif S."/>
            <person name="Shea T."/>
            <person name="Sisk P."/>
            <person name="Sykes S."/>
            <person name="Wortman J."/>
            <person name="Nusbaum C."/>
            <person name="Birren B."/>
        </authorList>
    </citation>
    <scope>NUCLEOTIDE SEQUENCE [LARGE SCALE GENOMIC DNA]</scope>
    <source>
        <strain evidence="1 2">CBS 119918</strain>
    </source>
</reference>
<sequence>MALFFDFPASGSKSCVPTFLTDDEILGNVYLIPQVCLETLFEAVVEIRLTGHVETSLLWLDNAAPNTDTRSLAYRQTILDVAQRYPVQGRFCAASPGSIDLCHFNIRLAAAAVPGNNNADRCINFDQLPSSLDEKSSAAFDFKSSAPRTVASVSYLLHAKLWRDDVLLVSHSQNIYILNCSDAAPPLCLGDFGQEYNNRHEIVLRKNPLQKIGKISIQANQPDALVFTGYNTSAITKVLLHVKLQTTHGPREGPQSNDFEATVKWRLQSSTFVCMHMQDAVPTTRQLVLSPSMGCITKTISSHDLKMKWSDWTRTEADDPDSTEWTATYPVWLSIKSSPGLPPTFLLPYLSRRYSIAMIVSVPGRWHSKATIKLPVQVAYRSKVRPPQCILESSHLCAIEDHTGREPVSSNTDDHVLPPYFA</sequence>
<evidence type="ECO:0008006" key="3">
    <source>
        <dbReference type="Google" id="ProtNLM"/>
    </source>
</evidence>
<evidence type="ECO:0000313" key="1">
    <source>
        <dbReference type="EMBL" id="KEF61141.1"/>
    </source>
</evidence>
<gene>
    <name evidence="1" type="ORF">A1O9_02706</name>
</gene>
<organism evidence="1 2">
    <name type="scientific">Exophiala aquamarina CBS 119918</name>
    <dbReference type="NCBI Taxonomy" id="1182545"/>
    <lineage>
        <taxon>Eukaryota</taxon>
        <taxon>Fungi</taxon>
        <taxon>Dikarya</taxon>
        <taxon>Ascomycota</taxon>
        <taxon>Pezizomycotina</taxon>
        <taxon>Eurotiomycetes</taxon>
        <taxon>Chaetothyriomycetidae</taxon>
        <taxon>Chaetothyriales</taxon>
        <taxon>Herpotrichiellaceae</taxon>
        <taxon>Exophiala</taxon>
    </lineage>
</organism>
<accession>A0A072PMN4</accession>
<dbReference type="HOGENOM" id="CLU_051202_0_0_1"/>
<proteinExistence type="predicted"/>
<dbReference type="RefSeq" id="XP_013263731.1">
    <property type="nucleotide sequence ID" value="XM_013408277.1"/>
</dbReference>
<keyword evidence="2" id="KW-1185">Reference proteome</keyword>
<dbReference type="AlphaFoldDB" id="A0A072PMN4"/>
<evidence type="ECO:0000313" key="2">
    <source>
        <dbReference type="Proteomes" id="UP000027920"/>
    </source>
</evidence>
<dbReference type="OrthoDB" id="4417529at2759"/>
<name>A0A072PMN4_9EURO</name>
<dbReference type="VEuPathDB" id="FungiDB:A1O9_02706"/>